<sequence length="108" mass="12357">MCDAVYHGALGFFKSVNLFLSTALYFLCLTQPYCRRLHSYIRIHKSIIGLLKQSIFLYATNSKHCNLRLETFNAFSFPAVQTEAGTKAFSNCPFSTFNKRQQNLELCS</sequence>
<keyword evidence="1" id="KW-1133">Transmembrane helix</keyword>
<name>A0ABV0S357_9TELE</name>
<organism evidence="2 3">
    <name type="scientific">Xenoophorus captivus</name>
    <dbReference type="NCBI Taxonomy" id="1517983"/>
    <lineage>
        <taxon>Eukaryota</taxon>
        <taxon>Metazoa</taxon>
        <taxon>Chordata</taxon>
        <taxon>Craniata</taxon>
        <taxon>Vertebrata</taxon>
        <taxon>Euteleostomi</taxon>
        <taxon>Actinopterygii</taxon>
        <taxon>Neopterygii</taxon>
        <taxon>Teleostei</taxon>
        <taxon>Neoteleostei</taxon>
        <taxon>Acanthomorphata</taxon>
        <taxon>Ovalentaria</taxon>
        <taxon>Atherinomorphae</taxon>
        <taxon>Cyprinodontiformes</taxon>
        <taxon>Goodeidae</taxon>
        <taxon>Xenoophorus</taxon>
    </lineage>
</organism>
<evidence type="ECO:0000313" key="3">
    <source>
        <dbReference type="Proteomes" id="UP001434883"/>
    </source>
</evidence>
<evidence type="ECO:0000313" key="2">
    <source>
        <dbReference type="EMBL" id="MEQ2214997.1"/>
    </source>
</evidence>
<gene>
    <name evidence="2" type="ORF">XENOCAPTIV_025447</name>
</gene>
<dbReference type="EMBL" id="JAHRIN010067832">
    <property type="protein sequence ID" value="MEQ2214997.1"/>
    <property type="molecule type" value="Genomic_DNA"/>
</dbReference>
<dbReference type="Proteomes" id="UP001434883">
    <property type="component" value="Unassembled WGS sequence"/>
</dbReference>
<keyword evidence="3" id="KW-1185">Reference proteome</keyword>
<evidence type="ECO:0000256" key="1">
    <source>
        <dbReference type="SAM" id="Phobius"/>
    </source>
</evidence>
<keyword evidence="1" id="KW-0472">Membrane</keyword>
<feature type="transmembrane region" description="Helical" evidence="1">
    <location>
        <begin position="6"/>
        <end position="28"/>
    </location>
</feature>
<keyword evidence="1" id="KW-0812">Transmembrane</keyword>
<protein>
    <submittedName>
        <fullName evidence="2">Uncharacterized protein</fullName>
    </submittedName>
</protein>
<reference evidence="2 3" key="1">
    <citation type="submission" date="2021-06" db="EMBL/GenBank/DDBJ databases">
        <authorList>
            <person name="Palmer J.M."/>
        </authorList>
    </citation>
    <scope>NUCLEOTIDE SEQUENCE [LARGE SCALE GENOMIC DNA]</scope>
    <source>
        <strain evidence="2 3">XC_2019</strain>
        <tissue evidence="2">Muscle</tissue>
    </source>
</reference>
<comment type="caution">
    <text evidence="2">The sequence shown here is derived from an EMBL/GenBank/DDBJ whole genome shotgun (WGS) entry which is preliminary data.</text>
</comment>
<accession>A0ABV0S357</accession>
<proteinExistence type="predicted"/>